<accession>A0ABN9BZ77</accession>
<reference evidence="2" key="1">
    <citation type="submission" date="2023-05" db="EMBL/GenBank/DDBJ databases">
        <authorList>
            <person name="Stuckert A."/>
        </authorList>
    </citation>
    <scope>NUCLEOTIDE SEQUENCE</scope>
</reference>
<comment type="caution">
    <text evidence="2">The sequence shown here is derived from an EMBL/GenBank/DDBJ whole genome shotgun (WGS) entry which is preliminary data.</text>
</comment>
<organism evidence="2 3">
    <name type="scientific">Staurois parvus</name>
    <dbReference type="NCBI Taxonomy" id="386267"/>
    <lineage>
        <taxon>Eukaryota</taxon>
        <taxon>Metazoa</taxon>
        <taxon>Chordata</taxon>
        <taxon>Craniata</taxon>
        <taxon>Vertebrata</taxon>
        <taxon>Euteleostomi</taxon>
        <taxon>Amphibia</taxon>
        <taxon>Batrachia</taxon>
        <taxon>Anura</taxon>
        <taxon>Neobatrachia</taxon>
        <taxon>Ranoidea</taxon>
        <taxon>Ranidae</taxon>
        <taxon>Staurois</taxon>
    </lineage>
</organism>
<feature type="region of interest" description="Disordered" evidence="1">
    <location>
        <begin position="45"/>
        <end position="77"/>
    </location>
</feature>
<keyword evidence="3" id="KW-1185">Reference proteome</keyword>
<name>A0ABN9BZ77_9NEOB</name>
<dbReference type="PANTHER" id="PTHR45854:SF1">
    <property type="entry name" value="ARF-GAP WITH SH3 DOMAIN, ANK REPEAT AND PH DOMAIN-CONTAINING PROTEIN 3"/>
    <property type="match status" value="1"/>
</dbReference>
<evidence type="ECO:0000313" key="3">
    <source>
        <dbReference type="Proteomes" id="UP001162483"/>
    </source>
</evidence>
<sequence length="94" mass="10750">MLHKVSFLSLRSLSSSLHTVHQTQDEELKKLSEARENLQKQLQLEAKEDGLNRKDSGYNLHQQQGDKQHGTEKSGFLYKKSEGIRKFGRKGNVA</sequence>
<protein>
    <submittedName>
        <fullName evidence="2">Uncharacterized protein</fullName>
    </submittedName>
</protein>
<proteinExistence type="predicted"/>
<evidence type="ECO:0000313" key="2">
    <source>
        <dbReference type="EMBL" id="CAI9553044.1"/>
    </source>
</evidence>
<dbReference type="EMBL" id="CATNWA010006919">
    <property type="protein sequence ID" value="CAI9553044.1"/>
    <property type="molecule type" value="Genomic_DNA"/>
</dbReference>
<dbReference type="PANTHER" id="PTHR45854">
    <property type="entry name" value="ASAP FAMILY MEMBER"/>
    <property type="match status" value="1"/>
</dbReference>
<feature type="compositionally biased region" description="Basic and acidic residues" evidence="1">
    <location>
        <begin position="45"/>
        <end position="56"/>
    </location>
</feature>
<dbReference type="Proteomes" id="UP001162483">
    <property type="component" value="Unassembled WGS sequence"/>
</dbReference>
<dbReference type="InterPro" id="IPR043593">
    <property type="entry name" value="ASAP"/>
</dbReference>
<gene>
    <name evidence="2" type="ORF">SPARVUS_LOCUS3974814</name>
</gene>
<evidence type="ECO:0000256" key="1">
    <source>
        <dbReference type="SAM" id="MobiDB-lite"/>
    </source>
</evidence>